<organism evidence="1 2">
    <name type="scientific">Metallosphaera yellowstonensis MK1</name>
    <dbReference type="NCBI Taxonomy" id="671065"/>
    <lineage>
        <taxon>Archaea</taxon>
        <taxon>Thermoproteota</taxon>
        <taxon>Thermoprotei</taxon>
        <taxon>Sulfolobales</taxon>
        <taxon>Sulfolobaceae</taxon>
        <taxon>Metallosphaera</taxon>
    </lineage>
</organism>
<dbReference type="AlphaFoldDB" id="H2C610"/>
<dbReference type="Proteomes" id="UP000003980">
    <property type="component" value="Unassembled WGS sequence"/>
</dbReference>
<dbReference type="RefSeq" id="WP_009073073.1">
    <property type="nucleotide sequence ID" value="NZ_JH597768.1"/>
</dbReference>
<proteinExistence type="predicted"/>
<gene>
    <name evidence="1" type="ORF">MetMK1DRAFT_00019840</name>
</gene>
<dbReference type="EMBL" id="JH597768">
    <property type="protein sequence ID" value="EHP69237.1"/>
    <property type="molecule type" value="Genomic_DNA"/>
</dbReference>
<protein>
    <submittedName>
        <fullName evidence="1">Uncharacterized protein</fullName>
    </submittedName>
</protein>
<accession>H2C610</accession>
<dbReference type="eggNOG" id="arCOG05934">
    <property type="taxonomic scope" value="Archaea"/>
</dbReference>
<name>H2C610_9CREN</name>
<dbReference type="HOGENOM" id="CLU_167325_0_0_2"/>
<evidence type="ECO:0000313" key="1">
    <source>
        <dbReference type="EMBL" id="EHP69237.1"/>
    </source>
</evidence>
<reference evidence="1 2" key="1">
    <citation type="submission" date="2012-01" db="EMBL/GenBank/DDBJ databases">
        <title>Improved High-Quality Draft sequence of Metallosphaera yellowstonensis MK1.</title>
        <authorList>
            <consortium name="US DOE Joint Genome Institute"/>
            <person name="Lucas S."/>
            <person name="Han J."/>
            <person name="Cheng J.-F."/>
            <person name="Goodwin L."/>
            <person name="Pitluck S."/>
            <person name="Peters L."/>
            <person name="Teshima H."/>
            <person name="Detter J.C."/>
            <person name="Han C."/>
            <person name="Tapia R."/>
            <person name="Land M."/>
            <person name="Hauser L."/>
            <person name="Kyrpides N."/>
            <person name="Kozubal M."/>
            <person name="Macur R.E."/>
            <person name="Jay Z."/>
            <person name="Inskeep W."/>
            <person name="Woyke T."/>
        </authorList>
    </citation>
    <scope>NUCLEOTIDE SEQUENCE [LARGE SCALE GENOMIC DNA]</scope>
    <source>
        <strain evidence="1 2">MK1</strain>
    </source>
</reference>
<keyword evidence="2" id="KW-1185">Reference proteome</keyword>
<sequence>MTSRWIPRWEVRKIKLNQREEEVCFDLETKMFACPRCSPICLKGGIPDSGSYFFNEKDLTEHLLAHKYSLWTKRRVQEREQEEEEEETEGNED</sequence>
<evidence type="ECO:0000313" key="2">
    <source>
        <dbReference type="Proteomes" id="UP000003980"/>
    </source>
</evidence>
<dbReference type="OrthoDB" id="33957at2157"/>